<organism evidence="3 4">
    <name type="scientific">Helicobacter ganmani</name>
    <dbReference type="NCBI Taxonomy" id="60246"/>
    <lineage>
        <taxon>Bacteria</taxon>
        <taxon>Pseudomonadati</taxon>
        <taxon>Campylobacterota</taxon>
        <taxon>Epsilonproteobacteria</taxon>
        <taxon>Campylobacterales</taxon>
        <taxon>Helicobacteraceae</taxon>
        <taxon>Helicobacter</taxon>
    </lineage>
</organism>
<dbReference type="PANTHER" id="PTHR30189">
    <property type="entry name" value="LPS-ASSEMBLY PROTEIN"/>
    <property type="match status" value="1"/>
</dbReference>
<comment type="caution">
    <text evidence="3">The sequence shown here is derived from an EMBL/GenBank/DDBJ whole genome shotgun (WGS) entry which is preliminary data.</text>
</comment>
<dbReference type="AlphaFoldDB" id="A0A3D8IDP0"/>
<sequence>MLKLSKVFGIVSSVAAFALFVPNFLQARPSIKQFNSQQEAIFEFLADDMEYSQSQVIGKGHATVINLDYFVTANEATYDTQSGEITLSGNVNAYKGNALYLKAQKIKIKMQQDYSFLEPFYLQDSMSGLWVDAKSAQYDKNVYQTEDTTISTCSVNNPIWQLKASKSQYDVNEEWLSVWNPRLCIYDMPVLYFPYLSFSLGYKRKSGLLYPEIGNSKDDGFLYSQPIFIAPQEEWDMTFAPQIRTKRGAGFYNEFRIIDDRDEMLWANFGYFGDTDSYQRTYDLENQAHFGFQLKYERKDLLTKSQNYFYEDGIYADISQISDIDYFRLTDRDTRERADLQGSLLTSRLNYFLKSKNDYLGIYGRYYSDLEKTSNAETLQTLPQVQYHRQMDSLFLDNLYYGFDYQAKNWTRPKGYRAVQQEAHLPILYTQSFLNDFVNLSASPIFYATQINYSNTKQKKLEDGRYYSQYYQFKVNSDLVKQYEDFGHTISLESSYILPGFDREKGDFQDFFTLPGHRQELRFGGSQYFYDSSDTLFLSHRFKQPFYLEDNHKMGEFENEIQYFYDYQWSFLSSIFYSHQKAKISEATHQVRYDGEYLNASFGHFFRQSFADIDWNRGRFGEANYLMAGFEKEFESIDIFASAGYDYKERYFKTWQVGFETSIRCFSFGLKYVSEIYPMLTTHGTEAKDDKYVLFTIKFIPLLSSDVKVGN</sequence>
<dbReference type="GO" id="GO:0015920">
    <property type="term" value="P:lipopolysaccharide transport"/>
    <property type="evidence" value="ECO:0007669"/>
    <property type="project" value="InterPro"/>
</dbReference>
<dbReference type="GeneID" id="82535415"/>
<dbReference type="InterPro" id="IPR005653">
    <property type="entry name" value="OstA-like_N"/>
</dbReference>
<name>A0A3D8IDP0_9HELI</name>
<accession>A0A3D8IDP0</accession>
<keyword evidence="1" id="KW-0998">Cell outer membrane</keyword>
<dbReference type="GO" id="GO:1990351">
    <property type="term" value="C:transporter complex"/>
    <property type="evidence" value="ECO:0007669"/>
    <property type="project" value="TreeGrafter"/>
</dbReference>
<feature type="domain" description="Organic solvent tolerance-like N-terminal" evidence="2">
    <location>
        <begin position="71"/>
        <end position="174"/>
    </location>
</feature>
<dbReference type="EMBL" id="NXLS01000003">
    <property type="protein sequence ID" value="RDU63272.1"/>
    <property type="molecule type" value="Genomic_DNA"/>
</dbReference>
<keyword evidence="4" id="KW-1185">Reference proteome</keyword>
<proteinExistence type="inferred from homology"/>
<evidence type="ECO:0000259" key="2">
    <source>
        <dbReference type="Pfam" id="PF03968"/>
    </source>
</evidence>
<dbReference type="RefSeq" id="WP_115551301.1">
    <property type="nucleotide sequence ID" value="NZ_CAQJPM010000017.1"/>
</dbReference>
<dbReference type="PANTHER" id="PTHR30189:SF1">
    <property type="entry name" value="LPS-ASSEMBLY PROTEIN LPTD"/>
    <property type="match status" value="1"/>
</dbReference>
<protein>
    <submittedName>
        <fullName evidence="3">LPS-assembly protein LptD</fullName>
    </submittedName>
</protein>
<dbReference type="Proteomes" id="UP000256650">
    <property type="component" value="Unassembled WGS sequence"/>
</dbReference>
<dbReference type="GO" id="GO:0009279">
    <property type="term" value="C:cell outer membrane"/>
    <property type="evidence" value="ECO:0007669"/>
    <property type="project" value="InterPro"/>
</dbReference>
<dbReference type="OrthoDB" id="9760225at2"/>
<dbReference type="InterPro" id="IPR020889">
    <property type="entry name" value="LipoPS_assembly_LptD"/>
</dbReference>
<keyword evidence="1" id="KW-0472">Membrane</keyword>
<gene>
    <name evidence="3" type="ORF">CQA43_03845</name>
</gene>
<evidence type="ECO:0000313" key="4">
    <source>
        <dbReference type="Proteomes" id="UP000256650"/>
    </source>
</evidence>
<dbReference type="GO" id="GO:0043165">
    <property type="term" value="P:Gram-negative-bacterium-type cell outer membrane assembly"/>
    <property type="evidence" value="ECO:0007669"/>
    <property type="project" value="InterPro"/>
</dbReference>
<evidence type="ECO:0000256" key="1">
    <source>
        <dbReference type="ARBA" id="ARBA00023237"/>
    </source>
</evidence>
<dbReference type="HAMAP" id="MF_01411">
    <property type="entry name" value="LPS_assembly_LptD"/>
    <property type="match status" value="1"/>
</dbReference>
<evidence type="ECO:0000313" key="3">
    <source>
        <dbReference type="EMBL" id="RDU63272.1"/>
    </source>
</evidence>
<dbReference type="Pfam" id="PF03968">
    <property type="entry name" value="LptD_N"/>
    <property type="match status" value="1"/>
</dbReference>
<dbReference type="InterPro" id="IPR050218">
    <property type="entry name" value="LptD"/>
</dbReference>
<reference evidence="3 4" key="1">
    <citation type="submission" date="2018-04" db="EMBL/GenBank/DDBJ databases">
        <title>Novel Campyloabacter and Helicobacter Species and Strains.</title>
        <authorList>
            <person name="Mannion A.J."/>
            <person name="Shen Z."/>
            <person name="Fox J.G."/>
        </authorList>
    </citation>
    <scope>NUCLEOTIDE SEQUENCE [LARGE SCALE GENOMIC DNA]</scope>
    <source>
        <strain evidence="3 4">MIT 99-5101</strain>
    </source>
</reference>